<keyword evidence="2" id="KW-0472">Membrane</keyword>
<dbReference type="RefSeq" id="WP_090385996.1">
    <property type="nucleotide sequence ID" value="NZ_FNLC01000007.1"/>
</dbReference>
<feature type="transmembrane region" description="Helical" evidence="2">
    <location>
        <begin position="49"/>
        <end position="67"/>
    </location>
</feature>
<evidence type="ECO:0000313" key="4">
    <source>
        <dbReference type="Proteomes" id="UP000198848"/>
    </source>
</evidence>
<feature type="region of interest" description="Disordered" evidence="1">
    <location>
        <begin position="371"/>
        <end position="406"/>
    </location>
</feature>
<protein>
    <recommendedName>
        <fullName evidence="5">Coiled-coil protein</fullName>
    </recommendedName>
</protein>
<evidence type="ECO:0000313" key="3">
    <source>
        <dbReference type="EMBL" id="SDR44198.1"/>
    </source>
</evidence>
<keyword evidence="2" id="KW-1133">Transmembrane helix</keyword>
<dbReference type="AlphaFoldDB" id="A0A1H1J3W8"/>
<keyword evidence="2" id="KW-0812">Transmembrane</keyword>
<keyword evidence="4" id="KW-1185">Reference proteome</keyword>
<proteinExistence type="predicted"/>
<dbReference type="Proteomes" id="UP000198848">
    <property type="component" value="Unassembled WGS sequence"/>
</dbReference>
<gene>
    <name evidence="3" type="ORF">SAMN04489842_4064</name>
</gene>
<organism evidence="3 4">
    <name type="scientific">Natronobacterium texcoconense</name>
    <dbReference type="NCBI Taxonomy" id="1095778"/>
    <lineage>
        <taxon>Archaea</taxon>
        <taxon>Methanobacteriati</taxon>
        <taxon>Methanobacteriota</taxon>
        <taxon>Stenosarchaea group</taxon>
        <taxon>Halobacteria</taxon>
        <taxon>Halobacteriales</taxon>
        <taxon>Natrialbaceae</taxon>
        <taxon>Natronobacterium</taxon>
    </lineage>
</organism>
<dbReference type="EMBL" id="FNLC01000007">
    <property type="protein sequence ID" value="SDR44198.1"/>
    <property type="molecule type" value="Genomic_DNA"/>
</dbReference>
<name>A0A1H1J3W8_NATTX</name>
<feature type="compositionally biased region" description="Basic and acidic residues" evidence="1">
    <location>
        <begin position="396"/>
        <end position="406"/>
    </location>
</feature>
<sequence length="503" mass="54830">MQIDRWGVDWTALVDWSAAARDGGTGLSAVSDIGRLETVVGFVGTSGTALALVGAVLVAGGTVAVAIHSRRSASPAETSIDVTEETQTEGTDPLVEFEERIGDGTLDRLEPIAPDAVDRVREFDPAEADDSTAAIDRLERDLRRGIEDAIADGRLDPGVTSSFGESYEIVNLPSQYREVSLPPSEETIHVADVEAVARDVLEDEEYVRDAARTVATLFDHCREIETYVDRQEETFRERHAAVEDALADVRELTDRLEGDLGERVGEFVLEGRHDEIDGVLGIERQLEEAIRQFHRCAFDDATRTLEESREQADDLLVTVDLLGGLVGTIDHGGGTVGVPENVPVAVLTDLAPVVERQYDVVAEVDGREIVVENRSDGGSEPENGTENGTPPAADEPPARDRTREQVTAESVADEVLFVLRELESVGDGNTVECQTGRLPDAVAKQAVLEELARFCRRQTDVVVDVELQEDAPPGFLEIEFDERTNVAAGLETIRDRFADRHVK</sequence>
<evidence type="ECO:0000256" key="2">
    <source>
        <dbReference type="SAM" id="Phobius"/>
    </source>
</evidence>
<accession>A0A1H1J3W8</accession>
<evidence type="ECO:0000256" key="1">
    <source>
        <dbReference type="SAM" id="MobiDB-lite"/>
    </source>
</evidence>
<dbReference type="OrthoDB" id="177668at2157"/>
<evidence type="ECO:0008006" key="5">
    <source>
        <dbReference type="Google" id="ProtNLM"/>
    </source>
</evidence>
<reference evidence="4" key="1">
    <citation type="submission" date="2016-10" db="EMBL/GenBank/DDBJ databases">
        <authorList>
            <person name="Varghese N."/>
            <person name="Submissions S."/>
        </authorList>
    </citation>
    <scope>NUCLEOTIDE SEQUENCE [LARGE SCALE GENOMIC DNA]</scope>
    <source>
        <strain evidence="4">DSM 24767</strain>
    </source>
</reference>
<dbReference type="STRING" id="1095778.SAMN04489842_4064"/>